<dbReference type="RefSeq" id="WP_138327329.1">
    <property type="nucleotide sequence ID" value="NZ_VCDI01000007.1"/>
</dbReference>
<organism evidence="9 10">
    <name type="scientific">Lichenicoccus roseus</name>
    <dbReference type="NCBI Taxonomy" id="2683649"/>
    <lineage>
        <taxon>Bacteria</taxon>
        <taxon>Pseudomonadati</taxon>
        <taxon>Pseudomonadota</taxon>
        <taxon>Alphaproteobacteria</taxon>
        <taxon>Acetobacterales</taxon>
        <taxon>Acetobacteraceae</taxon>
        <taxon>Lichenicoccus</taxon>
    </lineage>
</organism>
<evidence type="ECO:0000256" key="7">
    <source>
        <dbReference type="SAM" id="SignalP"/>
    </source>
</evidence>
<dbReference type="Pfam" id="PF01346">
    <property type="entry name" value="FKBP_N"/>
    <property type="match status" value="1"/>
</dbReference>
<keyword evidence="4 5" id="KW-0413">Isomerase</keyword>
<dbReference type="InterPro" id="IPR046357">
    <property type="entry name" value="PPIase_dom_sf"/>
</dbReference>
<proteinExistence type="inferred from homology"/>
<dbReference type="InterPro" id="IPR001179">
    <property type="entry name" value="PPIase_FKBP_dom"/>
</dbReference>
<dbReference type="AlphaFoldDB" id="A0A5R9J179"/>
<evidence type="ECO:0000313" key="10">
    <source>
        <dbReference type="Proteomes" id="UP000305654"/>
    </source>
</evidence>
<keyword evidence="7" id="KW-0732">Signal</keyword>
<evidence type="ECO:0000256" key="4">
    <source>
        <dbReference type="ARBA" id="ARBA00023235"/>
    </source>
</evidence>
<protein>
    <recommendedName>
        <fullName evidence="6">Peptidyl-prolyl cis-trans isomerase</fullName>
        <ecNumber evidence="6">5.2.1.8</ecNumber>
    </recommendedName>
</protein>
<dbReference type="PANTHER" id="PTHR43811">
    <property type="entry name" value="FKBP-TYPE PEPTIDYL-PROLYL CIS-TRANS ISOMERASE FKPA"/>
    <property type="match status" value="1"/>
</dbReference>
<evidence type="ECO:0000256" key="1">
    <source>
        <dbReference type="ARBA" id="ARBA00000971"/>
    </source>
</evidence>
<dbReference type="EC" id="5.2.1.8" evidence="6"/>
<reference evidence="9 10" key="1">
    <citation type="submission" date="2019-05" db="EMBL/GenBank/DDBJ databases">
        <authorList>
            <person name="Pankratov T."/>
            <person name="Grouzdev D."/>
        </authorList>
    </citation>
    <scope>NUCLEOTIDE SEQUENCE [LARGE SCALE GENOMIC DNA]</scope>
    <source>
        <strain evidence="9 10">KEBCLARHB70R</strain>
    </source>
</reference>
<dbReference type="GO" id="GO:0006457">
    <property type="term" value="P:protein folding"/>
    <property type="evidence" value="ECO:0007669"/>
    <property type="project" value="InterPro"/>
</dbReference>
<dbReference type="Pfam" id="PF00254">
    <property type="entry name" value="FKBP_C"/>
    <property type="match status" value="1"/>
</dbReference>
<feature type="signal peptide" evidence="7">
    <location>
        <begin position="1"/>
        <end position="26"/>
    </location>
</feature>
<evidence type="ECO:0000256" key="3">
    <source>
        <dbReference type="ARBA" id="ARBA00023110"/>
    </source>
</evidence>
<dbReference type="EMBL" id="VCDI01000007">
    <property type="protein sequence ID" value="TLU71292.1"/>
    <property type="molecule type" value="Genomic_DNA"/>
</dbReference>
<name>A0A5R9J179_9PROT</name>
<comment type="catalytic activity">
    <reaction evidence="1 5 6">
        <text>[protein]-peptidylproline (omega=180) = [protein]-peptidylproline (omega=0)</text>
        <dbReference type="Rhea" id="RHEA:16237"/>
        <dbReference type="Rhea" id="RHEA-COMP:10747"/>
        <dbReference type="Rhea" id="RHEA-COMP:10748"/>
        <dbReference type="ChEBI" id="CHEBI:83833"/>
        <dbReference type="ChEBI" id="CHEBI:83834"/>
        <dbReference type="EC" id="5.2.1.8"/>
    </reaction>
</comment>
<keyword evidence="3 5" id="KW-0697">Rotamase</keyword>
<dbReference type="PROSITE" id="PS50059">
    <property type="entry name" value="FKBP_PPIASE"/>
    <property type="match status" value="1"/>
</dbReference>
<dbReference type="OrthoDB" id="9812109at2"/>
<comment type="similarity">
    <text evidence="2 6">Belongs to the FKBP-type PPIase family.</text>
</comment>
<evidence type="ECO:0000256" key="6">
    <source>
        <dbReference type="RuleBase" id="RU003915"/>
    </source>
</evidence>
<evidence type="ECO:0000256" key="5">
    <source>
        <dbReference type="PROSITE-ProRule" id="PRU00277"/>
    </source>
</evidence>
<feature type="chain" id="PRO_5024369501" description="Peptidyl-prolyl cis-trans isomerase" evidence="7">
    <location>
        <begin position="27"/>
        <end position="158"/>
    </location>
</feature>
<keyword evidence="10" id="KW-1185">Reference proteome</keyword>
<dbReference type="SUPFAM" id="SSF54534">
    <property type="entry name" value="FKBP-like"/>
    <property type="match status" value="1"/>
</dbReference>
<evidence type="ECO:0000256" key="2">
    <source>
        <dbReference type="ARBA" id="ARBA00006577"/>
    </source>
</evidence>
<dbReference type="PANTHER" id="PTHR43811:SF57">
    <property type="entry name" value="FKBP-TYPE PEPTIDYL-PROLYL CIS-TRANS ISOMERASE FKPA-RELATED"/>
    <property type="match status" value="1"/>
</dbReference>
<accession>A0A5R9J179</accession>
<dbReference type="Proteomes" id="UP000305654">
    <property type="component" value="Unassembled WGS sequence"/>
</dbReference>
<dbReference type="PROSITE" id="PS51257">
    <property type="entry name" value="PROKAR_LIPOPROTEIN"/>
    <property type="match status" value="1"/>
</dbReference>
<feature type="domain" description="PPIase FKBP-type" evidence="8">
    <location>
        <begin position="70"/>
        <end position="155"/>
    </location>
</feature>
<dbReference type="GO" id="GO:0003755">
    <property type="term" value="F:peptidyl-prolyl cis-trans isomerase activity"/>
    <property type="evidence" value="ECO:0007669"/>
    <property type="project" value="UniProtKB-UniRule"/>
</dbReference>
<sequence>MRSAPLPAIGAVLALTACLATGPGGAARADDGDDFMRHMASQPGVKTLPSGLEYKVLQSGDPHGTPPAPGDQLVLNYDGKLPDGATFDSTEQQGGMARMTFNGLIPGWMEGLRLMRPGDTWMLYVPSKLGYGANGAGPIPPNSPLVFKIELVAVHPAG</sequence>
<dbReference type="Gene3D" id="3.10.50.40">
    <property type="match status" value="1"/>
</dbReference>
<dbReference type="InterPro" id="IPR000774">
    <property type="entry name" value="PPIase_FKBP_N"/>
</dbReference>
<comment type="caution">
    <text evidence="9">The sequence shown here is derived from an EMBL/GenBank/DDBJ whole genome shotgun (WGS) entry which is preliminary data.</text>
</comment>
<evidence type="ECO:0000259" key="8">
    <source>
        <dbReference type="PROSITE" id="PS50059"/>
    </source>
</evidence>
<gene>
    <name evidence="9" type="ORF">FE263_17500</name>
</gene>
<evidence type="ECO:0000313" key="9">
    <source>
        <dbReference type="EMBL" id="TLU71292.1"/>
    </source>
</evidence>